<dbReference type="Proteomes" id="UP001497680">
    <property type="component" value="Unassembled WGS sequence"/>
</dbReference>
<proteinExistence type="predicted"/>
<organism evidence="1 2">
    <name type="scientific">Hypoxylon rubiginosum</name>
    <dbReference type="NCBI Taxonomy" id="110542"/>
    <lineage>
        <taxon>Eukaryota</taxon>
        <taxon>Fungi</taxon>
        <taxon>Dikarya</taxon>
        <taxon>Ascomycota</taxon>
        <taxon>Pezizomycotina</taxon>
        <taxon>Sordariomycetes</taxon>
        <taxon>Xylariomycetidae</taxon>
        <taxon>Xylariales</taxon>
        <taxon>Hypoxylaceae</taxon>
        <taxon>Hypoxylon</taxon>
    </lineage>
</organism>
<dbReference type="EMBL" id="MU394286">
    <property type="protein sequence ID" value="KAI6091568.1"/>
    <property type="molecule type" value="Genomic_DNA"/>
</dbReference>
<keyword evidence="2" id="KW-1185">Reference proteome</keyword>
<evidence type="ECO:0000313" key="2">
    <source>
        <dbReference type="Proteomes" id="UP001497680"/>
    </source>
</evidence>
<evidence type="ECO:0000313" key="1">
    <source>
        <dbReference type="EMBL" id="KAI6091568.1"/>
    </source>
</evidence>
<sequence length="557" mass="60968">MRFLPSKQRLVAKCTSLSAWELPKEPSALAPEYVFSNRDMDPVGPEDQTWSVWTWMAYWATECISLGTWQTGGSMLSSGLSWREAIPAVVLGSACTSVPMVLNGAIGADLHVPFSVIVRSSFGYYFGYFCVISRAVLAMFWLGTVTTNGSTAVTVMIQAIWPSYARISNHIESNMGITTQGMISFLIFWIIQLPLLLIPPQKLRPLFLLKLIITPAAALATMGWCVNQAGGAGPIFAAKATLTGSTKAWKFLSCMSSVSGGLSTLACNIPDFSRYAKSNKGQYVQLPFIPIIYTLGTLVGIIGTSATAVIYGELIWNPLNIYIRWIETGSSGGRAAAFFCGVAWAVSQMCTNITANSISAANDLTVLFPRYLNIKRGCIMAAFIGAWVFVPWRIMASATNFLTFMGGYAIFLAPIAGIICSDYWIVKKRKINIPALYDPHGRYRYWYGVNWHAMVAFLVSLGPNLPGLVNAVGSTTNGSHIHVTEGAKHLYSFDWLFGFLMSVFVYTALSLIFPHQDVQVDETIRTIEVIHSKLGVDAEGEKARSLVTTSLESKSLN</sequence>
<comment type="caution">
    <text evidence="1">The sequence shown here is derived from an EMBL/GenBank/DDBJ whole genome shotgun (WGS) entry which is preliminary data.</text>
</comment>
<gene>
    <name evidence="1" type="ORF">F4821DRAFT_267421</name>
</gene>
<protein>
    <submittedName>
        <fullName evidence="1">Permease for cytosine/purines, uracil, thiamine, allantoin-domain-containing protein</fullName>
    </submittedName>
</protein>
<reference evidence="1 2" key="1">
    <citation type="journal article" date="2022" name="New Phytol.">
        <title>Ecological generalism drives hyperdiversity of secondary metabolite gene clusters in xylarialean endophytes.</title>
        <authorList>
            <person name="Franco M.E.E."/>
            <person name="Wisecaver J.H."/>
            <person name="Arnold A.E."/>
            <person name="Ju Y.M."/>
            <person name="Slot J.C."/>
            <person name="Ahrendt S."/>
            <person name="Moore L.P."/>
            <person name="Eastman K.E."/>
            <person name="Scott K."/>
            <person name="Konkel Z."/>
            <person name="Mondo S.J."/>
            <person name="Kuo A."/>
            <person name="Hayes R.D."/>
            <person name="Haridas S."/>
            <person name="Andreopoulos B."/>
            <person name="Riley R."/>
            <person name="LaButti K."/>
            <person name="Pangilinan J."/>
            <person name="Lipzen A."/>
            <person name="Amirebrahimi M."/>
            <person name="Yan J."/>
            <person name="Adam C."/>
            <person name="Keymanesh K."/>
            <person name="Ng V."/>
            <person name="Louie K."/>
            <person name="Northen T."/>
            <person name="Drula E."/>
            <person name="Henrissat B."/>
            <person name="Hsieh H.M."/>
            <person name="Youens-Clark K."/>
            <person name="Lutzoni F."/>
            <person name="Miadlikowska J."/>
            <person name="Eastwood D.C."/>
            <person name="Hamelin R.C."/>
            <person name="Grigoriev I.V."/>
            <person name="U'Ren J.M."/>
        </authorList>
    </citation>
    <scope>NUCLEOTIDE SEQUENCE [LARGE SCALE GENOMIC DNA]</scope>
    <source>
        <strain evidence="1 2">ER1909</strain>
    </source>
</reference>
<name>A0ACC0DG75_9PEZI</name>
<accession>A0ACC0DG75</accession>